<dbReference type="EMBL" id="JAAMOW010000003">
    <property type="protein sequence ID" value="NGY04337.1"/>
    <property type="molecule type" value="Genomic_DNA"/>
</dbReference>
<protein>
    <submittedName>
        <fullName evidence="1">CoA transferase</fullName>
    </submittedName>
</protein>
<accession>A0A6M2BQH5</accession>
<dbReference type="GO" id="GO:0016740">
    <property type="term" value="F:transferase activity"/>
    <property type="evidence" value="ECO:0007669"/>
    <property type="project" value="UniProtKB-KW"/>
</dbReference>
<dbReference type="InterPro" id="IPR003673">
    <property type="entry name" value="CoA-Trfase_fam_III"/>
</dbReference>
<keyword evidence="1" id="KW-0808">Transferase</keyword>
<name>A0A6M2BQH5_9GAMM</name>
<sequence>MHICIASWRAISTGRPEVSGYDFLAGIRVVELAQLGPSSLGGYLADMGAEVVKIEGHDGEPLRHSSSPAVGAPDGPSFLHLRWNRGKKSIGLDLKTDDGRTLFRRLAAQADVVIEGMRAGVLQRLGLGYDALRADNPRLVFCSLSGLGLTGPYHSLGSHGPSFDAFGALSSLNPYALEAREREGRNPVGMHAMGLYAAVGVLSAVVRAQRSGIGAQIEVSGAESAAHWLPEGVNVELNPDLLHERPGFANGAGKMAGWSRLCAYQTQDGSKVFFQGLSPKFWKRFCTAIGREDLLARNEGDTAATDDAIHRELTAIFATRPRAAWMQLFTEHDVPGGPANTRAELARDPHFVARGNVYETEHPGIGTVRLTGTPVKTSGQTFAPAAAPAQFQHSDEVLRDWLGLDAQAAQPYRDSGALLG</sequence>
<keyword evidence="2" id="KW-1185">Reference proteome</keyword>
<dbReference type="InterPro" id="IPR023606">
    <property type="entry name" value="CoA-Trfase_III_dom_1_sf"/>
</dbReference>
<evidence type="ECO:0000313" key="1">
    <source>
        <dbReference type="EMBL" id="NGY04337.1"/>
    </source>
</evidence>
<proteinExistence type="predicted"/>
<dbReference type="Gene3D" id="3.40.50.10540">
    <property type="entry name" value="Crotonobetainyl-coa:carnitine coa-transferase, domain 1"/>
    <property type="match status" value="1"/>
</dbReference>
<dbReference type="Gene3D" id="3.30.1540.10">
    <property type="entry name" value="formyl-coa transferase, domain 3"/>
    <property type="match status" value="1"/>
</dbReference>
<dbReference type="PANTHER" id="PTHR48228">
    <property type="entry name" value="SUCCINYL-COA--D-CITRAMALATE COA-TRANSFERASE"/>
    <property type="match status" value="1"/>
</dbReference>
<gene>
    <name evidence="1" type="ORF">G7Y85_06145</name>
</gene>
<reference evidence="1 2" key="1">
    <citation type="journal article" date="2014" name="Int. J. Syst. Evol. Microbiol.">
        <title>Solimonas terrae sp. nov., isolated from soil.</title>
        <authorList>
            <person name="Kim S.J."/>
            <person name="Moon J.Y."/>
            <person name="Weon H.Y."/>
            <person name="Ahn J.H."/>
            <person name="Chen W.M."/>
            <person name="Kwon S.W."/>
        </authorList>
    </citation>
    <scope>NUCLEOTIDE SEQUENCE [LARGE SCALE GENOMIC DNA]</scope>
    <source>
        <strain evidence="1 2">KIS83-12</strain>
    </source>
</reference>
<dbReference type="RefSeq" id="WP_166253524.1">
    <property type="nucleotide sequence ID" value="NZ_JAAMOW010000003.1"/>
</dbReference>
<dbReference type="SUPFAM" id="SSF89796">
    <property type="entry name" value="CoA-transferase family III (CaiB/BaiF)"/>
    <property type="match status" value="1"/>
</dbReference>
<dbReference type="InterPro" id="IPR050509">
    <property type="entry name" value="CoA-transferase_III"/>
</dbReference>
<dbReference type="InterPro" id="IPR044855">
    <property type="entry name" value="CoA-Trfase_III_dom3_sf"/>
</dbReference>
<organism evidence="1 2">
    <name type="scientific">Solimonas terrae</name>
    <dbReference type="NCBI Taxonomy" id="1396819"/>
    <lineage>
        <taxon>Bacteria</taxon>
        <taxon>Pseudomonadati</taxon>
        <taxon>Pseudomonadota</taxon>
        <taxon>Gammaproteobacteria</taxon>
        <taxon>Nevskiales</taxon>
        <taxon>Nevskiaceae</taxon>
        <taxon>Solimonas</taxon>
    </lineage>
</organism>
<dbReference type="Proteomes" id="UP000472676">
    <property type="component" value="Unassembled WGS sequence"/>
</dbReference>
<evidence type="ECO:0000313" key="2">
    <source>
        <dbReference type="Proteomes" id="UP000472676"/>
    </source>
</evidence>
<dbReference type="PANTHER" id="PTHR48228:SF5">
    <property type="entry name" value="ALPHA-METHYLACYL-COA RACEMASE"/>
    <property type="match status" value="1"/>
</dbReference>
<dbReference type="Pfam" id="PF02515">
    <property type="entry name" value="CoA_transf_3"/>
    <property type="match status" value="1"/>
</dbReference>
<comment type="caution">
    <text evidence="1">The sequence shown here is derived from an EMBL/GenBank/DDBJ whole genome shotgun (WGS) entry which is preliminary data.</text>
</comment>
<dbReference type="AlphaFoldDB" id="A0A6M2BQH5"/>